<keyword evidence="6 10" id="KW-0472">Membrane</keyword>
<evidence type="ECO:0000313" key="15">
    <source>
        <dbReference type="Proteomes" id="UP000838412"/>
    </source>
</evidence>
<feature type="transmembrane region" description="Helical" evidence="10">
    <location>
        <begin position="1066"/>
        <end position="1092"/>
    </location>
</feature>
<evidence type="ECO:0000256" key="7">
    <source>
        <dbReference type="ARBA" id="ARBA00023157"/>
    </source>
</evidence>
<reference evidence="14" key="1">
    <citation type="submission" date="2022-01" db="EMBL/GenBank/DDBJ databases">
        <authorList>
            <person name="Braso-Vives M."/>
        </authorList>
    </citation>
    <scope>NUCLEOTIDE SEQUENCE</scope>
</reference>
<evidence type="ECO:0000256" key="10">
    <source>
        <dbReference type="SAM" id="Phobius"/>
    </source>
</evidence>
<feature type="compositionally biased region" description="Basic and acidic residues" evidence="9">
    <location>
        <begin position="509"/>
        <end position="518"/>
    </location>
</feature>
<dbReference type="SUPFAM" id="SSF100895">
    <property type="entry name" value="Kazal-type serine protease inhibitors"/>
    <property type="match status" value="1"/>
</dbReference>
<evidence type="ECO:0000256" key="3">
    <source>
        <dbReference type="ARBA" id="ARBA00022475"/>
    </source>
</evidence>
<evidence type="ECO:0000313" key="14">
    <source>
        <dbReference type="EMBL" id="CAH1257245.1"/>
    </source>
</evidence>
<dbReference type="Gene3D" id="3.30.60.30">
    <property type="match status" value="1"/>
</dbReference>
<feature type="transmembrane region" description="Helical" evidence="10">
    <location>
        <begin position="1154"/>
        <end position="1176"/>
    </location>
</feature>
<gene>
    <name evidence="14" type="primary">SLCO3A1</name>
    <name evidence="14" type="ORF">BLAG_LOCUS15240</name>
</gene>
<dbReference type="PROSITE" id="PS51465">
    <property type="entry name" value="KAZAL_2"/>
    <property type="match status" value="1"/>
</dbReference>
<dbReference type="InterPro" id="IPR036236">
    <property type="entry name" value="Znf_C2H2_sf"/>
</dbReference>
<keyword evidence="3" id="KW-1003">Cell membrane</keyword>
<dbReference type="PROSITE" id="PS50157">
    <property type="entry name" value="ZINC_FINGER_C2H2_2"/>
    <property type="match status" value="1"/>
</dbReference>
<keyword evidence="4 10" id="KW-0812">Transmembrane</keyword>
<feature type="transmembrane region" description="Helical" evidence="10">
    <location>
        <begin position="745"/>
        <end position="772"/>
    </location>
</feature>
<dbReference type="CDD" id="cd17336">
    <property type="entry name" value="MFS_SLCO_OATP"/>
    <property type="match status" value="1"/>
</dbReference>
<dbReference type="PROSITE" id="PS00282">
    <property type="entry name" value="KAZAL_1"/>
    <property type="match status" value="1"/>
</dbReference>
<feature type="transmembrane region" description="Helical" evidence="10">
    <location>
        <begin position="896"/>
        <end position="920"/>
    </location>
</feature>
<dbReference type="Pfam" id="PF03137">
    <property type="entry name" value="OATP"/>
    <property type="match status" value="1"/>
</dbReference>
<feature type="domain" description="C2H2-type" evidence="11">
    <location>
        <begin position="400"/>
        <end position="428"/>
    </location>
</feature>
<dbReference type="AlphaFoldDB" id="A0A8J9ZM62"/>
<keyword evidence="8" id="KW-0479">Metal-binding</keyword>
<dbReference type="NCBIfam" id="TIGR00805">
    <property type="entry name" value="oat"/>
    <property type="match status" value="1"/>
</dbReference>
<dbReference type="InterPro" id="IPR013087">
    <property type="entry name" value="Znf_C2H2_type"/>
</dbReference>
<dbReference type="OrthoDB" id="5062115at2759"/>
<comment type="subcellular location">
    <subcellularLocation>
        <location evidence="1">Cell membrane</location>
        <topology evidence="1">Multi-pass membrane protein</topology>
    </subcellularLocation>
</comment>
<evidence type="ECO:0000256" key="6">
    <source>
        <dbReference type="ARBA" id="ARBA00023136"/>
    </source>
</evidence>
<dbReference type="FunFam" id="3.30.60.30:FF:000140">
    <property type="entry name" value="Solute carrier organic anion transporter family member"/>
    <property type="match status" value="1"/>
</dbReference>
<dbReference type="InterPro" id="IPR020846">
    <property type="entry name" value="MFS_dom"/>
</dbReference>
<name>A0A8J9ZM62_BRALA</name>
<evidence type="ECO:0000256" key="9">
    <source>
        <dbReference type="SAM" id="MobiDB-lite"/>
    </source>
</evidence>
<keyword evidence="15" id="KW-1185">Reference proteome</keyword>
<evidence type="ECO:0000259" key="13">
    <source>
        <dbReference type="PROSITE" id="PS51465"/>
    </source>
</evidence>
<feature type="transmembrane region" description="Helical" evidence="10">
    <location>
        <begin position="792"/>
        <end position="816"/>
    </location>
</feature>
<feature type="transmembrane region" description="Helical" evidence="10">
    <location>
        <begin position="932"/>
        <end position="953"/>
    </location>
</feature>
<dbReference type="GO" id="GO:0016323">
    <property type="term" value="C:basolateral plasma membrane"/>
    <property type="evidence" value="ECO:0007669"/>
    <property type="project" value="TreeGrafter"/>
</dbReference>
<feature type="transmembrane region" description="Helical" evidence="10">
    <location>
        <begin position="849"/>
        <end position="876"/>
    </location>
</feature>
<dbReference type="EMBL" id="OV696688">
    <property type="protein sequence ID" value="CAH1257245.1"/>
    <property type="molecule type" value="Genomic_DNA"/>
</dbReference>
<dbReference type="SUPFAM" id="SSF103473">
    <property type="entry name" value="MFS general substrate transporter"/>
    <property type="match status" value="2"/>
</dbReference>
<dbReference type="GO" id="GO:0043252">
    <property type="term" value="P:sodium-independent organic anion transport"/>
    <property type="evidence" value="ECO:0007669"/>
    <property type="project" value="TreeGrafter"/>
</dbReference>
<dbReference type="InterPro" id="IPR004156">
    <property type="entry name" value="OATP"/>
</dbReference>
<dbReference type="GO" id="GO:0008270">
    <property type="term" value="F:zinc ion binding"/>
    <property type="evidence" value="ECO:0007669"/>
    <property type="project" value="UniProtKB-KW"/>
</dbReference>
<dbReference type="GO" id="GO:0015347">
    <property type="term" value="F:sodium-independent organic anion transmembrane transporter activity"/>
    <property type="evidence" value="ECO:0007669"/>
    <property type="project" value="TreeGrafter"/>
</dbReference>
<feature type="domain" description="Kazal-like" evidence="13">
    <location>
        <begin position="981"/>
        <end position="1037"/>
    </location>
</feature>
<dbReference type="Gene3D" id="3.30.160.60">
    <property type="entry name" value="Classic Zinc Finger"/>
    <property type="match status" value="2"/>
</dbReference>
<feature type="transmembrane region" description="Helical" evidence="10">
    <location>
        <begin position="647"/>
        <end position="668"/>
    </location>
</feature>
<evidence type="ECO:0000256" key="5">
    <source>
        <dbReference type="ARBA" id="ARBA00022989"/>
    </source>
</evidence>
<keyword evidence="8" id="KW-0862">Zinc</keyword>
<evidence type="ECO:0000256" key="2">
    <source>
        <dbReference type="ARBA" id="ARBA00009657"/>
    </source>
</evidence>
<feature type="transmembrane region" description="Helical" evidence="10">
    <location>
        <begin position="578"/>
        <end position="604"/>
    </location>
</feature>
<dbReference type="Proteomes" id="UP000838412">
    <property type="component" value="Chromosome 3"/>
</dbReference>
<dbReference type="SMART" id="SM00355">
    <property type="entry name" value="ZnF_C2H2"/>
    <property type="match status" value="3"/>
</dbReference>
<dbReference type="PROSITE" id="PS50850">
    <property type="entry name" value="MFS"/>
    <property type="match status" value="1"/>
</dbReference>
<sequence length="1183" mass="131334">MFHHAASVKMGPVAGICGLSEEVTFAVLPRLFYEELQTELNRRGMNMGSSTLNKGDLVSLLQDLMVEEYFTLQTSVNPPSLQNSGTPSSGVEDWENFKTMRRLTKHKIKRAHNDYLKEILDEALENPKKFWQYVKSRKQTASGVAPLSDHGELVVDGQGKAEILSRQYDSVFTVEDLTTVPELGTSPYPDMPPVEVTLAGVQKLLQGINPAKASGPDLVPCRILRDYATEISPILHIIFNQSLESGQVPADWRSAFINPIFKKGDRSAPSNYRPVSLTCYYGIRGETLAWVKNWLLDRYQQVVVDGEKSNPVKVKSGVPQGVILTHNLKWKAHINDITTKANRTLGFVRRNIRGASKEMEQHVRSHTAKGPFKCPECSFLAVERSELFLHIETHIKDGRFSCQVCGYRAATCGGLTRHRMSQHLGKGDNCSNLDEGIQLGKSTGNEKTFLECQKCSYCTTDRSRFEEHVKMQHKSPGRLFSQVWASATITMSDIDLQPLVDEDSERLMAGKKREEPKPRPPASPATLHRRLFVGGTDDSSSMQDLFGDNEDEWENPENRCGCGCCHPDCCQCCASPKLFAVIWAIVCVLINTTIGYRVGILATLEKTFDMESKYTGIMYGGHDAGYLIMVLLVSYYGGKKGSHRPKWIAYGTMLIGISCVIFALPYFFMPRHVINEAEAEVVCTPGKAQNTTDVENCKQSHSLNLFWYIMLTVATFMMGIGGAPALPLGTTYIDDHVTKESSPLYIGLALVLPNTGNALGLLFSSFVLRYYVDFLFVSPSKIGIDSSDDQWIGAWWLGFLPLAAAFFFFSLPLCLFPKKMKKPHEVGLKETSRILPSLAERQYLADKGLFTTLGCLFSNSVYVLILLGIFVISAVTNGFSMYIPKYLEIQFSLTKANASALIGIVVLPATLLGTLSSGVLMRLCKVSGRNSIQLLAWLFLVVAMAIIPGMFLYCEPVPIAGIMTEYGATASQSGRQPLPHANLQAECNKDCVCPRQFTPVCGPDKIMYFNQCFAGCKDSLTTKYKDVMLYTDCSCISPGKMKVKDEHYTGSVATNDCNSLGRCNNFIFLMIVLLVVAFVSFFAFTPIITAVLRVVNKDESTLATGMIQFAIKAVGVAAPFLFGMAMDFTCIYFSRYCDAKGACLVYDIDWNRYLMLGVVTLGTLLGSILLFCAYIIHRSYRED</sequence>
<feature type="domain" description="Major facilitator superfamily (MFS) profile" evidence="12">
    <location>
        <begin position="577"/>
        <end position="1175"/>
    </location>
</feature>
<dbReference type="InterPro" id="IPR036058">
    <property type="entry name" value="Kazal_dom_sf"/>
</dbReference>
<evidence type="ECO:0000259" key="11">
    <source>
        <dbReference type="PROSITE" id="PS50157"/>
    </source>
</evidence>
<proteinExistence type="inferred from homology"/>
<accession>A0A8J9ZM62</accession>
<dbReference type="InterPro" id="IPR036259">
    <property type="entry name" value="MFS_trans_sf"/>
</dbReference>
<keyword evidence="8" id="KW-0863">Zinc-finger</keyword>
<dbReference type="PANTHER" id="PTHR11388">
    <property type="entry name" value="ORGANIC ANION TRANSPORTER"/>
    <property type="match status" value="1"/>
</dbReference>
<evidence type="ECO:0000256" key="8">
    <source>
        <dbReference type="PROSITE-ProRule" id="PRU00042"/>
    </source>
</evidence>
<keyword evidence="5 10" id="KW-1133">Transmembrane helix</keyword>
<feature type="transmembrane region" description="Helical" evidence="10">
    <location>
        <begin position="1113"/>
        <end position="1134"/>
    </location>
</feature>
<evidence type="ECO:0000256" key="1">
    <source>
        <dbReference type="ARBA" id="ARBA00004651"/>
    </source>
</evidence>
<keyword evidence="7" id="KW-1015">Disulfide bond</keyword>
<evidence type="ECO:0000259" key="12">
    <source>
        <dbReference type="PROSITE" id="PS50850"/>
    </source>
</evidence>
<comment type="similarity">
    <text evidence="2">Belongs to the organo anion transporter (TC 2.A.60) family.</text>
</comment>
<dbReference type="Gene3D" id="1.20.1250.20">
    <property type="entry name" value="MFS general substrate transporter like domains"/>
    <property type="match status" value="1"/>
</dbReference>
<protein>
    <submittedName>
        <fullName evidence="14">SLCO3A1 protein</fullName>
    </submittedName>
</protein>
<feature type="transmembrane region" description="Helical" evidence="10">
    <location>
        <begin position="705"/>
        <end position="733"/>
    </location>
</feature>
<dbReference type="PANTHER" id="PTHR11388:SF142">
    <property type="entry name" value="SOLUTE CARRIER ORGANIC ANION TRANSPORTER FAMILY MEMBER 5A1"/>
    <property type="match status" value="1"/>
</dbReference>
<evidence type="ECO:0000256" key="4">
    <source>
        <dbReference type="ARBA" id="ARBA00022692"/>
    </source>
</evidence>
<feature type="region of interest" description="Disordered" evidence="9">
    <location>
        <begin position="509"/>
        <end position="528"/>
    </location>
</feature>
<dbReference type="SUPFAM" id="SSF57667">
    <property type="entry name" value="beta-beta-alpha zinc fingers"/>
    <property type="match status" value="1"/>
</dbReference>
<dbReference type="InterPro" id="IPR002350">
    <property type="entry name" value="Kazal_dom"/>
</dbReference>
<organism evidence="14 15">
    <name type="scientific">Branchiostoma lanceolatum</name>
    <name type="common">Common lancelet</name>
    <name type="synonym">Amphioxus lanceolatum</name>
    <dbReference type="NCBI Taxonomy" id="7740"/>
    <lineage>
        <taxon>Eukaryota</taxon>
        <taxon>Metazoa</taxon>
        <taxon>Chordata</taxon>
        <taxon>Cephalochordata</taxon>
        <taxon>Leptocardii</taxon>
        <taxon>Amphioxiformes</taxon>
        <taxon>Branchiostomatidae</taxon>
        <taxon>Branchiostoma</taxon>
    </lineage>
</organism>